<evidence type="ECO:0000313" key="2">
    <source>
        <dbReference type="Proteomes" id="UP000066487"/>
    </source>
</evidence>
<protein>
    <submittedName>
        <fullName evidence="1">Uncharacterized protein</fullName>
    </submittedName>
</protein>
<name>A0A0N9WBK3_PSEFL</name>
<proteinExistence type="predicted"/>
<sequence length="117" mass="13178">MKNKSAPLFPHRNVTLWFPGPSNAWALVYSLQDASAPYLDFMYTSKEPPQEALSALLWKYPQCTVIDWSLGRLACIKAQGVDVETLAEIIREVAETTWGERITVVDALYEEMGRACP</sequence>
<gene>
    <name evidence="1" type="ORF">AO353_28665</name>
</gene>
<dbReference type="EMBL" id="CP012830">
    <property type="protein sequence ID" value="ALI04832.1"/>
    <property type="molecule type" value="Genomic_DNA"/>
</dbReference>
<dbReference type="AlphaFoldDB" id="A0A0N9WBK3"/>
<accession>A0A0N9WBK3</accession>
<dbReference type="Proteomes" id="UP000066487">
    <property type="component" value="Chromosome"/>
</dbReference>
<reference evidence="1 2" key="2">
    <citation type="journal article" date="2018" name="Nature">
        <title>Mutant phenotypes for thousands of bacterial genes of unknown function.</title>
        <authorList>
            <person name="Price M.N."/>
            <person name="Wetmore K.M."/>
            <person name="Waters R.J."/>
            <person name="Callaghan M."/>
            <person name="Ray J."/>
            <person name="Liu H."/>
            <person name="Kuehl J.V."/>
            <person name="Melnyk R.A."/>
            <person name="Lamson J.S."/>
            <person name="Suh Y."/>
            <person name="Carlson H.K."/>
            <person name="Esquivel Z."/>
            <person name="Sadeeshkumar H."/>
            <person name="Chakraborty R."/>
            <person name="Zane G.M."/>
            <person name="Rubin B.E."/>
            <person name="Wall J.D."/>
            <person name="Visel A."/>
            <person name="Bristow J."/>
            <person name="Blow M.J."/>
            <person name="Arkin A.P."/>
            <person name="Deutschbauer A.M."/>
        </authorList>
    </citation>
    <scope>NUCLEOTIDE SEQUENCE [LARGE SCALE GENOMIC DNA]</scope>
    <source>
        <strain evidence="1 2">FW300-N2E3</strain>
    </source>
</reference>
<reference evidence="2" key="1">
    <citation type="submission" date="2015-09" db="EMBL/GenBank/DDBJ databases">
        <title>Whole genome sequence of Pseudomonas fluorescens FW300-N2E3.</title>
        <authorList>
            <person name="Ray J."/>
            <person name="Melnyk R."/>
            <person name="Deutschbauer A."/>
        </authorList>
    </citation>
    <scope>NUCLEOTIDE SEQUENCE [LARGE SCALE GENOMIC DNA]</scope>
    <source>
        <strain evidence="2">FW300-N2E3</strain>
    </source>
</reference>
<organism evidence="1 2">
    <name type="scientific">Pseudomonas fluorescens</name>
    <dbReference type="NCBI Taxonomy" id="294"/>
    <lineage>
        <taxon>Bacteria</taxon>
        <taxon>Pseudomonadati</taxon>
        <taxon>Pseudomonadota</taxon>
        <taxon>Gammaproteobacteria</taxon>
        <taxon>Pseudomonadales</taxon>
        <taxon>Pseudomonadaceae</taxon>
        <taxon>Pseudomonas</taxon>
    </lineage>
</organism>
<evidence type="ECO:0000313" key="1">
    <source>
        <dbReference type="EMBL" id="ALI04832.1"/>
    </source>
</evidence>